<comment type="caution">
    <text evidence="2">The sequence shown here is derived from an EMBL/GenBank/DDBJ whole genome shotgun (WGS) entry which is preliminary data.</text>
</comment>
<dbReference type="PANTHER" id="PTHR13275:SF4">
    <property type="entry name" value="VACUOLAR PROTEIN SORTING-ASSOCIATED PROTEIN 72 HOMOLOG"/>
    <property type="match status" value="1"/>
</dbReference>
<dbReference type="GO" id="GO:0005634">
    <property type="term" value="C:nucleus"/>
    <property type="evidence" value="ECO:0007669"/>
    <property type="project" value="TreeGrafter"/>
</dbReference>
<keyword evidence="3" id="KW-1185">Reference proteome</keyword>
<name>A0A1R1YH23_9FUNG</name>
<accession>A0A1R1YH23</accession>
<protein>
    <recommendedName>
        <fullName evidence="1">Vps72/YL1 C-terminal domain-containing protein</fullName>
    </recommendedName>
</protein>
<reference evidence="3" key="1">
    <citation type="submission" date="2017-01" db="EMBL/GenBank/DDBJ databases">
        <authorList>
            <person name="Wang Y."/>
            <person name="White M."/>
            <person name="Kvist S."/>
            <person name="Moncalvo J.-M."/>
        </authorList>
    </citation>
    <scope>NUCLEOTIDE SEQUENCE [LARGE SCALE GENOMIC DNA]</scope>
    <source>
        <strain evidence="3">ID-206-W2</strain>
    </source>
</reference>
<sequence length="323" mass="36913">MNIFNIDFPDLAPAELDSTDSDFEETDSETEAASLKAISEIELLILKRQERLPKRGSLRENAIQSTIQSAELQKRKEIIKQESMLRRVKHKIDDSESELTQEQLLEEAKKTEKENTESLIQMVLEQEQILNAKINSFKFKKPALQFPIFQCRSFSEEIGYQEYDKSQNVPKSLSNVDSKLVIDITDLQKPNINCDSEIELKLESEPQFPKTQTNTGSFQILADLKPEIATALDNSNTYPNKKRVSKFELNILEDENVEFIANKWVGSTPLKRPTVCPITGKKAKYIHPKTGIPFHDVFSYRALEKLSSNGYAFDGNSLAWVDF</sequence>
<dbReference type="OrthoDB" id="3942062at2759"/>
<dbReference type="Pfam" id="PF08265">
    <property type="entry name" value="YL1_C"/>
    <property type="match status" value="1"/>
</dbReference>
<proteinExistence type="predicted"/>
<evidence type="ECO:0000313" key="3">
    <source>
        <dbReference type="Proteomes" id="UP000187429"/>
    </source>
</evidence>
<feature type="domain" description="Vps72/YL1 C-terminal" evidence="1">
    <location>
        <begin position="274"/>
        <end position="303"/>
    </location>
</feature>
<evidence type="ECO:0000313" key="2">
    <source>
        <dbReference type="EMBL" id="OMJ26217.1"/>
    </source>
</evidence>
<dbReference type="Proteomes" id="UP000187429">
    <property type="component" value="Unassembled WGS sequence"/>
</dbReference>
<dbReference type="InterPro" id="IPR013272">
    <property type="entry name" value="Vps72/YL1_C"/>
</dbReference>
<dbReference type="SMART" id="SM00993">
    <property type="entry name" value="YL1_C"/>
    <property type="match status" value="1"/>
</dbReference>
<organism evidence="2 3">
    <name type="scientific">Smittium culicis</name>
    <dbReference type="NCBI Taxonomy" id="133412"/>
    <lineage>
        <taxon>Eukaryota</taxon>
        <taxon>Fungi</taxon>
        <taxon>Fungi incertae sedis</taxon>
        <taxon>Zoopagomycota</taxon>
        <taxon>Kickxellomycotina</taxon>
        <taxon>Harpellomycetes</taxon>
        <taxon>Harpellales</taxon>
        <taxon>Legeriomycetaceae</taxon>
        <taxon>Smittium</taxon>
    </lineage>
</organism>
<dbReference type="AlphaFoldDB" id="A0A1R1YH23"/>
<dbReference type="PANTHER" id="PTHR13275">
    <property type="entry name" value="YL-1 PROTEIN TRANSCRIPTION FACTOR-LIKE 1"/>
    <property type="match status" value="1"/>
</dbReference>
<dbReference type="EMBL" id="LSSM01001510">
    <property type="protein sequence ID" value="OMJ26217.1"/>
    <property type="molecule type" value="Genomic_DNA"/>
</dbReference>
<gene>
    <name evidence="2" type="ORF">AYI69_g4052</name>
</gene>
<evidence type="ECO:0000259" key="1">
    <source>
        <dbReference type="SMART" id="SM00993"/>
    </source>
</evidence>